<proteinExistence type="predicted"/>
<feature type="region of interest" description="Disordered" evidence="1">
    <location>
        <begin position="14"/>
        <end position="50"/>
    </location>
</feature>
<evidence type="ECO:0000313" key="3">
    <source>
        <dbReference type="Proteomes" id="UP000799324"/>
    </source>
</evidence>
<dbReference type="AlphaFoldDB" id="A0A6A6T7S3"/>
<name>A0A6A6T7S3_9PLEO</name>
<accession>A0A6A6T7S3</accession>
<sequence>MHASGPLCRCSIPQKYSRDASSSRQREPHDRPITAPRGGRQLERAPRARVGRVAQARGNPFELLTSCAYTRRRVVAGGCALSQLDSHIYISRWIMDRSLPCLACSATSLGGCPHEFLFAMRHSYALRPSTWPLPYLDTCLRHPPGQPLTA</sequence>
<protein>
    <submittedName>
        <fullName evidence="2">Uncharacterized protein</fullName>
    </submittedName>
</protein>
<organism evidence="2 3">
    <name type="scientific">Lophiostoma macrostomum CBS 122681</name>
    <dbReference type="NCBI Taxonomy" id="1314788"/>
    <lineage>
        <taxon>Eukaryota</taxon>
        <taxon>Fungi</taxon>
        <taxon>Dikarya</taxon>
        <taxon>Ascomycota</taxon>
        <taxon>Pezizomycotina</taxon>
        <taxon>Dothideomycetes</taxon>
        <taxon>Pleosporomycetidae</taxon>
        <taxon>Pleosporales</taxon>
        <taxon>Lophiostomataceae</taxon>
        <taxon>Lophiostoma</taxon>
    </lineage>
</organism>
<gene>
    <name evidence="2" type="ORF">K491DRAFT_430940</name>
</gene>
<keyword evidence="3" id="KW-1185">Reference proteome</keyword>
<dbReference type="Proteomes" id="UP000799324">
    <property type="component" value="Unassembled WGS sequence"/>
</dbReference>
<reference evidence="2" key="1">
    <citation type="journal article" date="2020" name="Stud. Mycol.">
        <title>101 Dothideomycetes genomes: a test case for predicting lifestyles and emergence of pathogens.</title>
        <authorList>
            <person name="Haridas S."/>
            <person name="Albert R."/>
            <person name="Binder M."/>
            <person name="Bloem J."/>
            <person name="Labutti K."/>
            <person name="Salamov A."/>
            <person name="Andreopoulos B."/>
            <person name="Baker S."/>
            <person name="Barry K."/>
            <person name="Bills G."/>
            <person name="Bluhm B."/>
            <person name="Cannon C."/>
            <person name="Castanera R."/>
            <person name="Culley D."/>
            <person name="Daum C."/>
            <person name="Ezra D."/>
            <person name="Gonzalez J."/>
            <person name="Henrissat B."/>
            <person name="Kuo A."/>
            <person name="Liang C."/>
            <person name="Lipzen A."/>
            <person name="Lutzoni F."/>
            <person name="Magnuson J."/>
            <person name="Mondo S."/>
            <person name="Nolan M."/>
            <person name="Ohm R."/>
            <person name="Pangilinan J."/>
            <person name="Park H.-J."/>
            <person name="Ramirez L."/>
            <person name="Alfaro M."/>
            <person name="Sun H."/>
            <person name="Tritt A."/>
            <person name="Yoshinaga Y."/>
            <person name="Zwiers L.-H."/>
            <person name="Turgeon B."/>
            <person name="Goodwin S."/>
            <person name="Spatafora J."/>
            <person name="Crous P."/>
            <person name="Grigoriev I."/>
        </authorList>
    </citation>
    <scope>NUCLEOTIDE SEQUENCE</scope>
    <source>
        <strain evidence="2">CBS 122681</strain>
    </source>
</reference>
<evidence type="ECO:0000256" key="1">
    <source>
        <dbReference type="SAM" id="MobiDB-lite"/>
    </source>
</evidence>
<dbReference type="EMBL" id="MU004350">
    <property type="protein sequence ID" value="KAF2655367.1"/>
    <property type="molecule type" value="Genomic_DNA"/>
</dbReference>
<evidence type="ECO:0000313" key="2">
    <source>
        <dbReference type="EMBL" id="KAF2655367.1"/>
    </source>
</evidence>